<evidence type="ECO:0000256" key="1">
    <source>
        <dbReference type="SAM" id="Phobius"/>
    </source>
</evidence>
<keyword evidence="3" id="KW-1185">Reference proteome</keyword>
<evidence type="ECO:0000313" key="2">
    <source>
        <dbReference type="EMBL" id="UUX34954.1"/>
    </source>
</evidence>
<feature type="transmembrane region" description="Helical" evidence="1">
    <location>
        <begin position="141"/>
        <end position="161"/>
    </location>
</feature>
<keyword evidence="1" id="KW-0472">Membrane</keyword>
<name>A0ABY5P8F9_9LACT</name>
<evidence type="ECO:0008006" key="4">
    <source>
        <dbReference type="Google" id="ProtNLM"/>
    </source>
</evidence>
<feature type="transmembrane region" description="Helical" evidence="1">
    <location>
        <begin position="9"/>
        <end position="27"/>
    </location>
</feature>
<dbReference type="EMBL" id="CP102453">
    <property type="protein sequence ID" value="UUX34954.1"/>
    <property type="molecule type" value="Genomic_DNA"/>
</dbReference>
<reference evidence="2 3" key="1">
    <citation type="submission" date="2022-08" db="EMBL/GenBank/DDBJ databases">
        <title>Aerococcaceae sp. nov isolated from spoiled eye mask.</title>
        <authorList>
            <person name="Zhou G."/>
            <person name="Xie X.-B."/>
            <person name="Shi Q.-S."/>
            <person name="Wang Y.-S."/>
            <person name="Wen X."/>
            <person name="Peng H."/>
            <person name="Yang X.-J."/>
            <person name="Tao H.-B."/>
            <person name="Huang X.-M."/>
        </authorList>
    </citation>
    <scope>NUCLEOTIDE SEQUENCE [LARGE SCALE GENOMIC DNA]</scope>
    <source>
        <strain evidence="3">DM20194951</strain>
    </source>
</reference>
<feature type="transmembrane region" description="Helical" evidence="1">
    <location>
        <begin position="47"/>
        <end position="69"/>
    </location>
</feature>
<dbReference type="Proteomes" id="UP001315967">
    <property type="component" value="Chromosome"/>
</dbReference>
<proteinExistence type="predicted"/>
<evidence type="ECO:0000313" key="3">
    <source>
        <dbReference type="Proteomes" id="UP001315967"/>
    </source>
</evidence>
<sequence>MSYQEKKTMVTMASQILILIVYLFYVFNQLQGTPLLANDLLFWARTILFFLIIGVVTTIVILIAFHIYLSVAIAVKENRAGNQVDGDQIEKTLELDMVEDEMDNLISLKAVRFGYAFSGFGFLAAVIAVVLGATPAVMINIIYLSFTFGSILEGMVQLYFYRRGVTNG</sequence>
<accession>A0ABY5P8F9</accession>
<dbReference type="RefSeq" id="WP_313794447.1">
    <property type="nucleotide sequence ID" value="NZ_CP102453.1"/>
</dbReference>
<keyword evidence="1" id="KW-0812">Transmembrane</keyword>
<feature type="transmembrane region" description="Helical" evidence="1">
    <location>
        <begin position="113"/>
        <end position="135"/>
    </location>
</feature>
<gene>
    <name evidence="2" type="ORF">NRE15_04720</name>
</gene>
<protein>
    <recommendedName>
        <fullName evidence="4">DUF3169 family protein</fullName>
    </recommendedName>
</protein>
<organism evidence="2 3">
    <name type="scientific">Fundicoccus culcitae</name>
    <dbReference type="NCBI Taxonomy" id="2969821"/>
    <lineage>
        <taxon>Bacteria</taxon>
        <taxon>Bacillati</taxon>
        <taxon>Bacillota</taxon>
        <taxon>Bacilli</taxon>
        <taxon>Lactobacillales</taxon>
        <taxon>Aerococcaceae</taxon>
        <taxon>Fundicoccus</taxon>
    </lineage>
</organism>
<keyword evidence="1" id="KW-1133">Transmembrane helix</keyword>